<accession>A0A0F0ZZJ0</accession>
<reference evidence="1 2" key="1">
    <citation type="submission" date="2015-03" db="EMBL/GenBank/DDBJ databases">
        <authorList>
            <person name="McCorrison J."/>
            <person name="Sanka R."/>
            <person name="Adams M."/>
            <person name="Brinkac L."/>
            <person name="Nierman W."/>
            <person name="Sutton G."/>
            <person name="Nelson K."/>
            <person name="Kiedrowski L."/>
            <person name="Guerrero D."/>
            <person name="Bonomo R."/>
        </authorList>
    </citation>
    <scope>NUCLEOTIDE SEQUENCE [LARGE SCALE GENOMIC DNA]</scope>
    <source>
        <strain evidence="1 2">35699</strain>
    </source>
</reference>
<dbReference type="PATRIC" id="fig|1619248.3.peg.5029"/>
<name>A0A0F0ZZJ0_9ENTR</name>
<sequence>MKNYLSNLASMLQGIAGVISDGERVQKECPAHLKSALLEASHALDGQSVRVNYPPNGKPEIVNARGHHRPLTFRERVAIRLLGGRTEIRP</sequence>
<evidence type="ECO:0000313" key="2">
    <source>
        <dbReference type="Proteomes" id="UP000033352"/>
    </source>
</evidence>
<dbReference type="AlphaFoldDB" id="A0A0F0ZZJ0"/>
<proteinExistence type="predicted"/>
<dbReference type="Proteomes" id="UP000033352">
    <property type="component" value="Unassembled WGS sequence"/>
</dbReference>
<protein>
    <submittedName>
        <fullName evidence="1">Uncharacterized protein</fullName>
    </submittedName>
</protein>
<evidence type="ECO:0000313" key="1">
    <source>
        <dbReference type="EMBL" id="KJN15356.1"/>
    </source>
</evidence>
<dbReference type="EMBL" id="JZYX01000081">
    <property type="protein sequence ID" value="KJN15356.1"/>
    <property type="molecule type" value="Genomic_DNA"/>
</dbReference>
<gene>
    <name evidence="1" type="ORF">SS37_24200</name>
</gene>
<organism evidence="1 2">
    <name type="scientific">Enterobacter sichuanensis</name>
    <dbReference type="NCBI Taxonomy" id="2071710"/>
    <lineage>
        <taxon>Bacteria</taxon>
        <taxon>Pseudomonadati</taxon>
        <taxon>Pseudomonadota</taxon>
        <taxon>Gammaproteobacteria</taxon>
        <taxon>Enterobacterales</taxon>
        <taxon>Enterobacteriaceae</taxon>
        <taxon>Enterobacter</taxon>
        <taxon>Enterobacter cloacae complex</taxon>
    </lineage>
</organism>
<comment type="caution">
    <text evidence="1">The sequence shown here is derived from an EMBL/GenBank/DDBJ whole genome shotgun (WGS) entry which is preliminary data.</text>
</comment>